<dbReference type="EMBL" id="AB017484">
    <property type="protein sequence ID" value="BAA75214.1"/>
    <property type="molecule type" value="mRNA"/>
</dbReference>
<protein>
    <submittedName>
        <fullName evidence="2">Tachylectin-3</fullName>
    </submittedName>
</protein>
<keyword evidence="1" id="KW-0732">Signal</keyword>
<reference evidence="2" key="1">
    <citation type="journal article" date="1999" name="J. Biol. Chem.">
        <title>A newly identified horseshoe crab lectin with specificity for blood group A antigen recognizes specific O-antigens of bacterial lipopolysaccharides.</title>
        <authorList>
            <person name="Inamori K."/>
            <person name="Saito T."/>
            <person name="Iwaki D."/>
            <person name="Nagira T."/>
            <person name="Iwanaga S."/>
            <person name="Arisaka F."/>
            <person name="Kawabata S."/>
        </authorList>
    </citation>
    <scope>NUCLEOTIDE SEQUENCE</scope>
</reference>
<organism evidence="2">
    <name type="scientific">Tachypleus tridentatus</name>
    <name type="common">Japanese horseshoe crab</name>
    <dbReference type="NCBI Taxonomy" id="6853"/>
    <lineage>
        <taxon>Eukaryota</taxon>
        <taxon>Metazoa</taxon>
        <taxon>Ecdysozoa</taxon>
        <taxon>Arthropoda</taxon>
        <taxon>Chelicerata</taxon>
        <taxon>Merostomata</taxon>
        <taxon>Xiphosura</taxon>
        <taxon>Limulidae</taxon>
        <taxon>Tachypleus</taxon>
    </lineage>
</organism>
<sequence length="147" mass="16625">MRTVNIWLTLSLFYLMHITREGDCTCVTDNTLDGTLMKHPSKPAVYQIIDGCRHWVPNPPTYNNLYKTWNCIKTNVLVEHICNCDSLSNGAELIKGSGPAVYLLSNGVKRHIANPDTFNAFCFDWNKIKTYSDIVINNISTGSVIER</sequence>
<proteinExistence type="evidence at transcript level"/>
<name>O97404_TACTR</name>
<dbReference type="AlphaFoldDB" id="O97404"/>
<evidence type="ECO:0000313" key="2">
    <source>
        <dbReference type="EMBL" id="BAA75214.1"/>
    </source>
</evidence>
<accession>O97404</accession>
<evidence type="ECO:0000256" key="1">
    <source>
        <dbReference type="SAM" id="SignalP"/>
    </source>
</evidence>
<feature type="chain" id="PRO_5004161154" evidence="1">
    <location>
        <begin position="25"/>
        <end position="147"/>
    </location>
</feature>
<feature type="signal peptide" evidence="1">
    <location>
        <begin position="1"/>
        <end position="24"/>
    </location>
</feature>